<dbReference type="Pfam" id="PF00155">
    <property type="entry name" value="Aminotran_1_2"/>
    <property type="match status" value="1"/>
</dbReference>
<dbReference type="GO" id="GO:0030170">
    <property type="term" value="F:pyridoxal phosphate binding"/>
    <property type="evidence" value="ECO:0007669"/>
    <property type="project" value="InterPro"/>
</dbReference>
<dbReference type="Gene3D" id="3.90.1150.10">
    <property type="entry name" value="Aspartate Aminotransferase, domain 1"/>
    <property type="match status" value="1"/>
</dbReference>
<evidence type="ECO:0000256" key="2">
    <source>
        <dbReference type="ARBA" id="ARBA00011738"/>
    </source>
</evidence>
<comment type="pathway">
    <text evidence="6">Amino-acid degradation; L-alanine degradation via transaminase pathway; pyruvate from L-alanine: step 1/1.</text>
</comment>
<evidence type="ECO:0000256" key="6">
    <source>
        <dbReference type="ARBA" id="ARBA00025708"/>
    </source>
</evidence>
<name>A0AAY4A6S4_9TELE</name>
<evidence type="ECO:0000256" key="8">
    <source>
        <dbReference type="ARBA" id="ARBA00026106"/>
    </source>
</evidence>
<dbReference type="Gene3D" id="3.40.640.10">
    <property type="entry name" value="Type I PLP-dependent aspartate aminotransferase-like (Major domain)"/>
    <property type="match status" value="1"/>
</dbReference>
<evidence type="ECO:0000256" key="3">
    <source>
        <dbReference type="ARBA" id="ARBA00022576"/>
    </source>
</evidence>
<dbReference type="InterPro" id="IPR015424">
    <property type="entry name" value="PyrdxlP-dep_Trfase"/>
</dbReference>
<evidence type="ECO:0000256" key="7">
    <source>
        <dbReference type="ARBA" id="ARBA00025785"/>
    </source>
</evidence>
<evidence type="ECO:0000256" key="4">
    <source>
        <dbReference type="ARBA" id="ARBA00022679"/>
    </source>
</evidence>
<dbReference type="InterPro" id="IPR045088">
    <property type="entry name" value="ALAT1/2-like"/>
</dbReference>
<accession>A0AAY4A6S4</accession>
<gene>
    <name evidence="11" type="primary">LOC114788232</name>
</gene>
<sequence length="472" mass="52196">MKNENNRRIKNKMSVLRAISPDLSRIRLVDQDCLSKRAAQIREALLQGLERPFKHLIDISLGDAHRGGLQPITFVRQVISACLYPSLLDSGRLPTDVKSRARNLLKQCEGESVGSYTATCGLPKIQHSLSEFISRRDRGVPSSPENIFITSGSQQLVLRLFVHGKGSLQTGIMTPVPSSPLFNMALSSLGGAVVPYHLCEEEGWTLRLDEMRRALATARRHCNPMGLYVINPGNPVGQVQSQKSIEDVIRFAAEEKLFLLADEVYQDSVHDPTAEFVSYKRVLHEMGPPYSNTVELASFNSASKGFMGECGLRGGYVEFVNLDSAVMGHIYTLFSTEACTAVMGQIALDIMANPPRSGDASYTAFFENRRNTLNNNAKRVQETLNSLDGMSCQPIRGGIYAFPQLHLPARAVAKAEEAGVAPDLLYCMLLLEEMGLCVGPGSEHLQRKDTHHLRYITHLPDEPIVQPRANSY</sequence>
<evidence type="ECO:0000256" key="5">
    <source>
        <dbReference type="ARBA" id="ARBA00022898"/>
    </source>
</evidence>
<dbReference type="Proteomes" id="UP000694580">
    <property type="component" value="Chromosome 4"/>
</dbReference>
<dbReference type="GeneTree" id="ENSGT00940000155265"/>
<dbReference type="Ensembl" id="ENSDCDT00010003001.1">
    <property type="protein sequence ID" value="ENSDCDP00010002886.1"/>
    <property type="gene ID" value="ENSDCDG00010001333.1"/>
</dbReference>
<feature type="domain" description="Aminotransferase class I/classII large" evidence="10">
    <location>
        <begin position="88"/>
        <end position="443"/>
    </location>
</feature>
<comment type="catalytic activity">
    <reaction evidence="9">
        <text>L-alanine + 2-oxoglutarate = pyruvate + L-glutamate</text>
        <dbReference type="Rhea" id="RHEA:19453"/>
        <dbReference type="ChEBI" id="CHEBI:15361"/>
        <dbReference type="ChEBI" id="CHEBI:16810"/>
        <dbReference type="ChEBI" id="CHEBI:29985"/>
        <dbReference type="ChEBI" id="CHEBI:57972"/>
        <dbReference type="EC" id="2.6.1.2"/>
    </reaction>
</comment>
<keyword evidence="5" id="KW-0663">Pyridoxal phosphate</keyword>
<evidence type="ECO:0000313" key="11">
    <source>
        <dbReference type="Ensembl" id="ENSDCDP00010002886.1"/>
    </source>
</evidence>
<dbReference type="CDD" id="cd00609">
    <property type="entry name" value="AAT_like"/>
    <property type="match status" value="1"/>
</dbReference>
<evidence type="ECO:0000313" key="12">
    <source>
        <dbReference type="Proteomes" id="UP000694580"/>
    </source>
</evidence>
<dbReference type="EC" id="2.6.1.2" evidence="8"/>
<protein>
    <recommendedName>
        <fullName evidence="8">alanine transaminase</fullName>
        <ecNumber evidence="8">2.6.1.2</ecNumber>
    </recommendedName>
</protein>
<reference evidence="11" key="2">
    <citation type="submission" date="2025-08" db="UniProtKB">
        <authorList>
            <consortium name="Ensembl"/>
        </authorList>
    </citation>
    <scope>IDENTIFICATION</scope>
</reference>
<dbReference type="PANTHER" id="PTHR11751">
    <property type="entry name" value="ALANINE AMINOTRANSFERASE"/>
    <property type="match status" value="1"/>
</dbReference>
<evidence type="ECO:0000259" key="10">
    <source>
        <dbReference type="Pfam" id="PF00155"/>
    </source>
</evidence>
<reference evidence="11 12" key="1">
    <citation type="submission" date="2020-06" db="EMBL/GenBank/DDBJ databases">
        <authorList>
            <consortium name="Wellcome Sanger Institute Data Sharing"/>
        </authorList>
    </citation>
    <scope>NUCLEOTIDE SEQUENCE [LARGE SCALE GENOMIC DNA]</scope>
</reference>
<keyword evidence="4" id="KW-0808">Transferase</keyword>
<evidence type="ECO:0000256" key="1">
    <source>
        <dbReference type="ARBA" id="ARBA00001933"/>
    </source>
</evidence>
<reference evidence="11" key="3">
    <citation type="submission" date="2025-09" db="UniProtKB">
        <authorList>
            <consortium name="Ensembl"/>
        </authorList>
    </citation>
    <scope>IDENTIFICATION</scope>
</reference>
<dbReference type="SUPFAM" id="SSF53383">
    <property type="entry name" value="PLP-dependent transferases"/>
    <property type="match status" value="1"/>
</dbReference>
<dbReference type="AlphaFoldDB" id="A0AAY4A6S4"/>
<dbReference type="PANTHER" id="PTHR11751:SF469">
    <property type="entry name" value="ALANINE TRANSAMINASE"/>
    <property type="match status" value="1"/>
</dbReference>
<dbReference type="InterPro" id="IPR015421">
    <property type="entry name" value="PyrdxlP-dep_Trfase_major"/>
</dbReference>
<dbReference type="GO" id="GO:0004021">
    <property type="term" value="F:L-alanine:2-oxoglutarate aminotransferase activity"/>
    <property type="evidence" value="ECO:0007669"/>
    <property type="project" value="UniProtKB-EC"/>
</dbReference>
<keyword evidence="3" id="KW-0032">Aminotransferase</keyword>
<comment type="subunit">
    <text evidence="2">Homodimer.</text>
</comment>
<comment type="cofactor">
    <cofactor evidence="1">
        <name>pyridoxal 5'-phosphate</name>
        <dbReference type="ChEBI" id="CHEBI:597326"/>
    </cofactor>
</comment>
<keyword evidence="12" id="KW-1185">Reference proteome</keyword>
<proteinExistence type="inferred from homology"/>
<comment type="similarity">
    <text evidence="7">Belongs to the class-I pyridoxal-phosphate-dependent aminotransferase family. Alanine aminotransferase subfamily.</text>
</comment>
<evidence type="ECO:0000256" key="9">
    <source>
        <dbReference type="ARBA" id="ARBA00047412"/>
    </source>
</evidence>
<organism evidence="11 12">
    <name type="scientific">Denticeps clupeoides</name>
    <name type="common">denticle herring</name>
    <dbReference type="NCBI Taxonomy" id="299321"/>
    <lineage>
        <taxon>Eukaryota</taxon>
        <taxon>Metazoa</taxon>
        <taxon>Chordata</taxon>
        <taxon>Craniata</taxon>
        <taxon>Vertebrata</taxon>
        <taxon>Euteleostomi</taxon>
        <taxon>Actinopterygii</taxon>
        <taxon>Neopterygii</taxon>
        <taxon>Teleostei</taxon>
        <taxon>Clupei</taxon>
        <taxon>Clupeiformes</taxon>
        <taxon>Denticipitoidei</taxon>
        <taxon>Denticipitidae</taxon>
        <taxon>Denticeps</taxon>
    </lineage>
</organism>
<dbReference type="Gene3D" id="1.10.287.1970">
    <property type="match status" value="1"/>
</dbReference>
<dbReference type="InterPro" id="IPR015422">
    <property type="entry name" value="PyrdxlP-dep_Trfase_small"/>
</dbReference>
<dbReference type="InterPro" id="IPR004839">
    <property type="entry name" value="Aminotransferase_I/II_large"/>
</dbReference>